<evidence type="ECO:0000259" key="4">
    <source>
        <dbReference type="PROSITE" id="PS51082"/>
    </source>
</evidence>
<dbReference type="Proteomes" id="UP000050795">
    <property type="component" value="Unassembled WGS sequence"/>
</dbReference>
<keyword evidence="5" id="KW-1185">Reference proteome</keyword>
<reference evidence="5" key="1">
    <citation type="submission" date="2022-06" db="EMBL/GenBank/DDBJ databases">
        <authorList>
            <person name="Berger JAMES D."/>
            <person name="Berger JAMES D."/>
        </authorList>
    </citation>
    <scope>NUCLEOTIDE SEQUENCE [LARGE SCALE GENOMIC DNA]</scope>
</reference>
<evidence type="ECO:0000256" key="2">
    <source>
        <dbReference type="RuleBase" id="RU367034"/>
    </source>
</evidence>
<dbReference type="GO" id="GO:0030036">
    <property type="term" value="P:actin cytoskeleton organization"/>
    <property type="evidence" value="ECO:0007669"/>
    <property type="project" value="UniProtKB-UniRule"/>
</dbReference>
<feature type="region of interest" description="Disordered" evidence="3">
    <location>
        <begin position="204"/>
        <end position="230"/>
    </location>
</feature>
<feature type="compositionally biased region" description="Low complexity" evidence="3">
    <location>
        <begin position="503"/>
        <end position="513"/>
    </location>
</feature>
<dbReference type="WBParaSite" id="TREG1_2830.1">
    <property type="protein sequence ID" value="TREG1_2830.1"/>
    <property type="gene ID" value="TREG1_2830"/>
</dbReference>
<organism evidence="5 6">
    <name type="scientific">Trichobilharzia regenti</name>
    <name type="common">Nasal bird schistosome</name>
    <dbReference type="NCBI Taxonomy" id="157069"/>
    <lineage>
        <taxon>Eukaryota</taxon>
        <taxon>Metazoa</taxon>
        <taxon>Spiralia</taxon>
        <taxon>Lophotrochozoa</taxon>
        <taxon>Platyhelminthes</taxon>
        <taxon>Trematoda</taxon>
        <taxon>Digenea</taxon>
        <taxon>Strigeidida</taxon>
        <taxon>Schistosomatoidea</taxon>
        <taxon>Schistosomatidae</taxon>
        <taxon>Trichobilharzia</taxon>
    </lineage>
</organism>
<comment type="function">
    <text evidence="2">Downstream effector molecule involved in the transmission of signals from tyrosine kinase receptors and small GTPases to the actin cytoskeleton. Promotes formation of actin filaments. Part of the WAVE complex that regulates lamellipodia formation. The WAVE complex regulates actin filament reorganization via its interaction with the Arp2/3 complex.</text>
</comment>
<feature type="compositionally biased region" description="Basic residues" evidence="3">
    <location>
        <begin position="205"/>
        <end position="221"/>
    </location>
</feature>
<comment type="similarity">
    <text evidence="1 2">Belongs to the SCAR/WAVE family.</text>
</comment>
<dbReference type="GO" id="GO:0031209">
    <property type="term" value="C:SCAR complex"/>
    <property type="evidence" value="ECO:0007669"/>
    <property type="project" value="TreeGrafter"/>
</dbReference>
<dbReference type="Gene3D" id="6.10.280.150">
    <property type="match status" value="2"/>
</dbReference>
<keyword evidence="2" id="KW-0963">Cytoplasm</keyword>
<dbReference type="GO" id="GO:0034237">
    <property type="term" value="F:protein kinase A regulatory subunit binding"/>
    <property type="evidence" value="ECO:0007669"/>
    <property type="project" value="TreeGrafter"/>
</dbReference>
<evidence type="ECO:0000313" key="6">
    <source>
        <dbReference type="WBParaSite" id="TREG1_2830.1"/>
    </source>
</evidence>
<feature type="compositionally biased region" description="Pro residues" evidence="3">
    <location>
        <begin position="514"/>
        <end position="540"/>
    </location>
</feature>
<feature type="compositionally biased region" description="Polar residues" evidence="3">
    <location>
        <begin position="417"/>
        <end position="446"/>
    </location>
</feature>
<evidence type="ECO:0000256" key="1">
    <source>
        <dbReference type="ARBA" id="ARBA00006993"/>
    </source>
</evidence>
<dbReference type="PANTHER" id="PTHR12902:SF1">
    <property type="entry name" value="WISKOTT-ALDRICH SYNDROME PROTEIN FAMILY MEMBER"/>
    <property type="match status" value="1"/>
</dbReference>
<dbReference type="InterPro" id="IPR003124">
    <property type="entry name" value="WH2_dom"/>
</dbReference>
<dbReference type="GO" id="GO:2000601">
    <property type="term" value="P:positive regulation of Arp2/3 complex-mediated actin nucleation"/>
    <property type="evidence" value="ECO:0007669"/>
    <property type="project" value="TreeGrafter"/>
</dbReference>
<name>A0AA85JKI4_TRIRE</name>
<feature type="region of interest" description="Disordered" evidence="3">
    <location>
        <begin position="417"/>
        <end position="562"/>
    </location>
</feature>
<dbReference type="PANTHER" id="PTHR12902">
    <property type="entry name" value="WASP-1"/>
    <property type="match status" value="1"/>
</dbReference>
<comment type="subunit">
    <text evidence="2">Binds actin and the Arp2/3 complex.</text>
</comment>
<evidence type="ECO:0000313" key="5">
    <source>
        <dbReference type="Proteomes" id="UP000050795"/>
    </source>
</evidence>
<dbReference type="GO" id="GO:0071933">
    <property type="term" value="F:Arp2/3 complex binding"/>
    <property type="evidence" value="ECO:0007669"/>
    <property type="project" value="TreeGrafter"/>
</dbReference>
<reference evidence="6" key="2">
    <citation type="submission" date="2023-11" db="UniProtKB">
        <authorList>
            <consortium name="WormBaseParasite"/>
        </authorList>
    </citation>
    <scope>IDENTIFICATION</scope>
</reference>
<keyword evidence="2" id="KW-0206">Cytoskeleton</keyword>
<feature type="region of interest" description="Disordered" evidence="3">
    <location>
        <begin position="590"/>
        <end position="653"/>
    </location>
</feature>
<feature type="domain" description="WH2" evidence="4">
    <location>
        <begin position="574"/>
        <end position="591"/>
    </location>
</feature>
<dbReference type="GO" id="GO:0003779">
    <property type="term" value="F:actin binding"/>
    <property type="evidence" value="ECO:0007669"/>
    <property type="project" value="UniProtKB-UniRule"/>
</dbReference>
<sequence>MVVCLIVSIKDSRALHTLVSQWINLRRQSAESQDMPLPKHTVQPVKLSQVVVPNGVDNELEFVVNSTVCNVMRQIASISRLANNMFEELTNDLSRLVERTARLQNRLGKLHEDMQMARNGDEDLTAGVQEVELPVFTSKKPTDSQVLNRNTIPPSMQSHYDQAEPAPALQQMDALRDDKKISMKLYSDPSFFFDLWSQEMLQDPKHKRTAKKKRPKVKAKSTVKNTSNHQAVQKPQLVIQQPGVGGFNNSNDNNSSSMHDQNTSLNANLQMMVDRDNAAILYGKPPGQLQFPNNNNNANFGNVPLPPPPPPPPPHPVVAQSMQVEDGVDKRGDYQSGRQVYDGNNQFSVINSHINGSHDPTSNHQVTLPEPPPTLPVQIPTPHTIPPPLPPPAFMNECDLKNAGGFNKNSFANSDNSCRDISSQNGSCALSSSMHSQDTQMRQSQYGNGGDIMESSSLMLNDLPPPPAPIFADKNLYESSHPHNSGDINESEQTGPLPPPAAPVSFPSPQTSLPSPPVQSPQAPVPPPPPPPPPPLPPFMVPQKSTSEVTREHQISVPANKDTATRCAVMPQCPPQDLLSAIRAGFQLRKVGERNPPDPSKSSRANSLSTLGSKPKDVQAIYEAVRRRRECMENSSDEDDDKDANSDSSGWED</sequence>
<evidence type="ECO:0000256" key="3">
    <source>
        <dbReference type="SAM" id="MobiDB-lite"/>
    </source>
</evidence>
<dbReference type="PROSITE" id="PS51082">
    <property type="entry name" value="WH2"/>
    <property type="match status" value="1"/>
</dbReference>
<dbReference type="InterPro" id="IPR028288">
    <property type="entry name" value="SCAR/WAVE_fam"/>
</dbReference>
<accession>A0AA85JKI4</accession>
<dbReference type="AlphaFoldDB" id="A0AA85JKI4"/>
<dbReference type="SMART" id="SM00246">
    <property type="entry name" value="WH2"/>
    <property type="match status" value="1"/>
</dbReference>
<proteinExistence type="inferred from homology"/>
<protein>
    <recommendedName>
        <fullName evidence="2">Wiskott-Aldrich syndrome protein family member</fullName>
        <shortName evidence="2">WASP family protein member</shortName>
    </recommendedName>
</protein>
<comment type="subcellular location">
    <subcellularLocation>
        <location evidence="2">Cytoplasm</location>
        <location evidence="2">Cytoskeleton</location>
    </subcellularLocation>
</comment>
<feature type="compositionally biased region" description="Polar residues" evidence="3">
    <location>
        <begin position="482"/>
        <end position="494"/>
    </location>
</feature>
<dbReference type="GO" id="GO:0005856">
    <property type="term" value="C:cytoskeleton"/>
    <property type="evidence" value="ECO:0007669"/>
    <property type="project" value="UniProtKB-SubCell"/>
</dbReference>
<keyword evidence="2" id="KW-0009">Actin-binding</keyword>
<dbReference type="Gene3D" id="1.20.5.340">
    <property type="match status" value="1"/>
</dbReference>
<feature type="compositionally biased region" description="Polar residues" evidence="3">
    <location>
        <begin position="600"/>
        <end position="612"/>
    </location>
</feature>